<organism evidence="2 3">
    <name type="scientific">Microbacterium thalli</name>
    <dbReference type="NCBI Taxonomy" id="3027921"/>
    <lineage>
        <taxon>Bacteria</taxon>
        <taxon>Bacillati</taxon>
        <taxon>Actinomycetota</taxon>
        <taxon>Actinomycetes</taxon>
        <taxon>Micrococcales</taxon>
        <taxon>Microbacteriaceae</taxon>
        <taxon>Microbacterium</taxon>
    </lineage>
</organism>
<evidence type="ECO:0000313" key="2">
    <source>
        <dbReference type="EMBL" id="MDD7961378.1"/>
    </source>
</evidence>
<dbReference type="EMBL" id="JAQZCI010000001">
    <property type="protein sequence ID" value="MDD7961378.1"/>
    <property type="molecule type" value="Genomic_DNA"/>
</dbReference>
<dbReference type="Proteomes" id="UP001218170">
    <property type="component" value="Unassembled WGS sequence"/>
</dbReference>
<keyword evidence="3" id="KW-1185">Reference proteome</keyword>
<comment type="caution">
    <text evidence="2">The sequence shown here is derived from an EMBL/GenBank/DDBJ whole genome shotgun (WGS) entry which is preliminary data.</text>
</comment>
<accession>A0ABT5SEY7</accession>
<reference evidence="2 3" key="1">
    <citation type="submission" date="2023-02" db="EMBL/GenBank/DDBJ databases">
        <title>Study of novel species of the Microbacterium genus.</title>
        <authorList>
            <person name="Arroyo-Herrera I."/>
            <person name="Roman-Ponce B."/>
            <person name="Vasquez-Murrieta M.S."/>
        </authorList>
    </citation>
    <scope>NUCLEOTIDE SEQUENCE [LARGE SCALE GENOMIC DNA]</scope>
    <source>
        <strain evidence="2 3">NE1TT3</strain>
    </source>
</reference>
<feature type="compositionally biased region" description="Low complexity" evidence="1">
    <location>
        <begin position="41"/>
        <end position="55"/>
    </location>
</feature>
<protein>
    <recommendedName>
        <fullName evidence="4">Lipoprotein</fullName>
    </recommendedName>
</protein>
<gene>
    <name evidence="2" type="ORF">PUW80_03325</name>
</gene>
<evidence type="ECO:0000313" key="3">
    <source>
        <dbReference type="Proteomes" id="UP001218170"/>
    </source>
</evidence>
<name>A0ABT5SEY7_9MICO</name>
<proteinExistence type="predicted"/>
<evidence type="ECO:0008006" key="4">
    <source>
        <dbReference type="Google" id="ProtNLM"/>
    </source>
</evidence>
<sequence>MTSGRRRSRSPLAEFAAVALLGSFVLTGCSPVGVDGDHDAPTPSSAATTPPTETPRQASYEKAIREWTLSLPEGYDWPERVPEDYAAGGTAMTGEQVVRRVWGCAVIDSAWKLFPTDREQAAAQLDLLQQDRESWDLPYGSDDWTDNARTAGDSGLCLQWIDGGYIEYP</sequence>
<dbReference type="PROSITE" id="PS51257">
    <property type="entry name" value="PROKAR_LIPOPROTEIN"/>
    <property type="match status" value="1"/>
</dbReference>
<evidence type="ECO:0000256" key="1">
    <source>
        <dbReference type="SAM" id="MobiDB-lite"/>
    </source>
</evidence>
<feature type="region of interest" description="Disordered" evidence="1">
    <location>
        <begin position="32"/>
        <end position="58"/>
    </location>
</feature>